<dbReference type="PANTHER" id="PTHR46180">
    <property type="entry name" value="VINCULIN"/>
    <property type="match status" value="1"/>
</dbReference>
<keyword evidence="16" id="KW-1185">Reference proteome</keyword>
<dbReference type="EMBL" id="JABFTP020000042">
    <property type="protein sequence ID" value="KAL3270818.1"/>
    <property type="molecule type" value="Genomic_DNA"/>
</dbReference>
<evidence type="ECO:0000256" key="12">
    <source>
        <dbReference type="ARBA" id="ARBA00023203"/>
    </source>
</evidence>
<feature type="compositionally biased region" description="Pro residues" evidence="14">
    <location>
        <begin position="816"/>
        <end position="832"/>
    </location>
</feature>
<evidence type="ECO:0000256" key="6">
    <source>
        <dbReference type="ARBA" id="ARBA00022475"/>
    </source>
</evidence>
<keyword evidence="10" id="KW-0965">Cell junction</keyword>
<evidence type="ECO:0000256" key="3">
    <source>
        <dbReference type="ARBA" id="ARBA00004536"/>
    </source>
</evidence>
<evidence type="ECO:0000256" key="13">
    <source>
        <dbReference type="ARBA" id="ARBA00023212"/>
    </source>
</evidence>
<dbReference type="InterPro" id="IPR000633">
    <property type="entry name" value="Vinculin_CS"/>
</dbReference>
<keyword evidence="11" id="KW-0472">Membrane</keyword>
<evidence type="ECO:0000256" key="9">
    <source>
        <dbReference type="ARBA" id="ARBA00022889"/>
    </source>
</evidence>
<evidence type="ECO:0000256" key="7">
    <source>
        <dbReference type="ARBA" id="ARBA00022490"/>
    </source>
</evidence>
<gene>
    <name evidence="15" type="ORF">HHI36_021339</name>
</gene>
<evidence type="ECO:0000256" key="1">
    <source>
        <dbReference type="ARBA" id="ARBA00004245"/>
    </source>
</evidence>
<dbReference type="GO" id="GO:0005886">
    <property type="term" value="C:plasma membrane"/>
    <property type="evidence" value="ECO:0007669"/>
    <property type="project" value="UniProtKB-SubCell"/>
</dbReference>
<dbReference type="Gene3D" id="1.20.120.810">
    <property type="entry name" value="Vinculin, Vh2 four-helix bundle"/>
    <property type="match status" value="2"/>
</dbReference>
<dbReference type="GO" id="GO:0005912">
    <property type="term" value="C:adherens junction"/>
    <property type="evidence" value="ECO:0007669"/>
    <property type="project" value="UniProtKB-SubCell"/>
</dbReference>
<name>A0ABD2MWH2_9CUCU</name>
<dbReference type="AlphaFoldDB" id="A0ABD2MWH2"/>
<proteinExistence type="inferred from homology"/>
<keyword evidence="8" id="KW-0677">Repeat</keyword>
<dbReference type="PRINTS" id="PR00806">
    <property type="entry name" value="VINCULIN"/>
</dbReference>
<keyword evidence="12" id="KW-0009">Actin-binding</keyword>
<comment type="similarity">
    <text evidence="4">Belongs to the vinculin/alpha-catenin family.</text>
</comment>
<dbReference type="PROSITE" id="PS00664">
    <property type="entry name" value="VINCULIN_2"/>
    <property type="match status" value="1"/>
</dbReference>
<accession>A0ABD2MWH2</accession>
<dbReference type="Pfam" id="PF01044">
    <property type="entry name" value="Vinculin"/>
    <property type="match status" value="1"/>
</dbReference>
<keyword evidence="9" id="KW-0130">Cell adhesion</keyword>
<keyword evidence="7" id="KW-0963">Cytoplasm</keyword>
<evidence type="ECO:0000256" key="5">
    <source>
        <dbReference type="ARBA" id="ARBA00014125"/>
    </source>
</evidence>
<comment type="subcellular location">
    <subcellularLocation>
        <location evidence="3">Cell junction</location>
        <location evidence="3">Adherens junction</location>
    </subcellularLocation>
    <subcellularLocation>
        <location evidence="2">Cell membrane</location>
        <topology evidence="2">Peripheral membrane protein</topology>
        <orientation evidence="2">Cytoplasmic side</orientation>
    </subcellularLocation>
    <subcellularLocation>
        <location evidence="1">Cytoplasm</location>
        <location evidence="1">Cytoskeleton</location>
    </subcellularLocation>
</comment>
<dbReference type="SUPFAM" id="SSF47220">
    <property type="entry name" value="alpha-catenin/vinculin-like"/>
    <property type="match status" value="6"/>
</dbReference>
<keyword evidence="6" id="KW-1003">Cell membrane</keyword>
<dbReference type="GO" id="GO:0005856">
    <property type="term" value="C:cytoskeleton"/>
    <property type="evidence" value="ECO:0007669"/>
    <property type="project" value="UniProtKB-SubCell"/>
</dbReference>
<keyword evidence="13" id="KW-0206">Cytoskeleton</keyword>
<evidence type="ECO:0000256" key="2">
    <source>
        <dbReference type="ARBA" id="ARBA00004413"/>
    </source>
</evidence>
<dbReference type="InterPro" id="IPR017997">
    <property type="entry name" value="Vinculin"/>
</dbReference>
<evidence type="ECO:0000256" key="11">
    <source>
        <dbReference type="ARBA" id="ARBA00023136"/>
    </source>
</evidence>
<organism evidence="15 16">
    <name type="scientific">Cryptolaemus montrouzieri</name>
    <dbReference type="NCBI Taxonomy" id="559131"/>
    <lineage>
        <taxon>Eukaryota</taxon>
        <taxon>Metazoa</taxon>
        <taxon>Ecdysozoa</taxon>
        <taxon>Arthropoda</taxon>
        <taxon>Hexapoda</taxon>
        <taxon>Insecta</taxon>
        <taxon>Pterygota</taxon>
        <taxon>Neoptera</taxon>
        <taxon>Endopterygota</taxon>
        <taxon>Coleoptera</taxon>
        <taxon>Polyphaga</taxon>
        <taxon>Cucujiformia</taxon>
        <taxon>Coccinelloidea</taxon>
        <taxon>Coccinellidae</taxon>
        <taxon>Scymninae</taxon>
        <taxon>Scymnini</taxon>
        <taxon>Cryptolaemus</taxon>
    </lineage>
</organism>
<protein>
    <recommendedName>
        <fullName evidence="5">Vinculin</fullName>
    </recommendedName>
</protein>
<sequence length="1020" mass="112777">MPVFHTKTIESILDPVAQQVSKLVILHEEAEDGVPMPDLQQPVKSVSNAVLNLVKVGRETINSSDDQILKQDMPAALVRVERSSKLLEEASQMLKDDPYSSPARKRLIDGSGGILQATSALLLCFDESEVRKIIRECHRVLDYLAVAEVIETLDELVQFLRDLSPCLSRVSREVSAREKELTHQVHSEILVRCLEQIKTLAPILICSMKIYIHIVSQGGKGAEEAAENRNYLAQRMTDEINEIIRVLQLTSYDEETSELDNLTVLKKLQNAIQNKINTASDWLLDSNAVRGGIGEKSVRQIVEDAQKVSQRCLPHDANVINKLCSDLTTMTDALCELRQDGKGNTPQAESLARGIREKLGSLQQAVLHAVIAVDKTGLQQTAHTVQGRLEQARKWLSNPGQDDKGLGQRAIALIAEEGRKVADGLPGVQKSEILQLCDEVDVLSRQLADLCAQGRGDSPQAHELARKLSQKLHELKEKINQAVVNRVVEDFIDIVTPLKQFSEAVLVPEGTPNRDQNFSDKAANLQQFSSRAVRTAKMVAAGGSGGNKKLAEALQSAANQVESLTPQLISAGSIRMNYPTSKAADEHFENLRDQYADTLTKVRNLCDEATDSADFIKASEEQMRKHTFLCEEAIKNRQPQKMVDNTSAIARLANRVLLVAKQESDNSEDPNFIDDVNRASDNLQNSVPPMVQDAKLVAINPGDSTAASRWRESNKSLLNAVGDVRKSIQINPELPPLPDINSLHLEPPANSYFIDKVGEPLRRTPTPGDRNSGALSPTHHQPGRVSPLPKWARGENSDLLCQELVPNQYQRDEAPPRPPLPHDGAPLRPPPPETDDEEDVFKHAPSSSQPIMVAAHNLHREVRQWSAKDNELIGAARRMAVLMARLSELVHNDDKGSKRELIATAKAIAEASADVTRIAKQLARECTDKRIRTNLLQVCERIPTIATQLKILSTVKATMLGAQGSEEDREATEMLEGNAQNLMQSVKETVRAAEGASVKIHAQTHGRLRWVRRQPWYAYA</sequence>
<comment type="caution">
    <text evidence="15">The sequence shown here is derived from an EMBL/GenBank/DDBJ whole genome shotgun (WGS) entry which is preliminary data.</text>
</comment>
<dbReference type="GO" id="GO:0003779">
    <property type="term" value="F:actin binding"/>
    <property type="evidence" value="ECO:0007669"/>
    <property type="project" value="UniProtKB-KW"/>
</dbReference>
<dbReference type="Proteomes" id="UP001516400">
    <property type="component" value="Unassembled WGS sequence"/>
</dbReference>
<evidence type="ECO:0000256" key="10">
    <source>
        <dbReference type="ARBA" id="ARBA00022949"/>
    </source>
</evidence>
<evidence type="ECO:0000256" key="4">
    <source>
        <dbReference type="ARBA" id="ARBA00008376"/>
    </source>
</evidence>
<evidence type="ECO:0000256" key="8">
    <source>
        <dbReference type="ARBA" id="ARBA00022737"/>
    </source>
</evidence>
<dbReference type="InterPro" id="IPR006077">
    <property type="entry name" value="Vinculin/catenin"/>
</dbReference>
<dbReference type="Gene3D" id="1.20.120.230">
    <property type="entry name" value="Alpha-catenin/vinculin-like"/>
    <property type="match status" value="4"/>
</dbReference>
<evidence type="ECO:0000313" key="15">
    <source>
        <dbReference type="EMBL" id="KAL3270818.1"/>
    </source>
</evidence>
<evidence type="ECO:0000256" key="14">
    <source>
        <dbReference type="SAM" id="MobiDB-lite"/>
    </source>
</evidence>
<reference evidence="15 16" key="1">
    <citation type="journal article" date="2021" name="BMC Biol.">
        <title>Horizontally acquired antibacterial genes associated with adaptive radiation of ladybird beetles.</title>
        <authorList>
            <person name="Li H.S."/>
            <person name="Tang X.F."/>
            <person name="Huang Y.H."/>
            <person name="Xu Z.Y."/>
            <person name="Chen M.L."/>
            <person name="Du X.Y."/>
            <person name="Qiu B.Y."/>
            <person name="Chen P.T."/>
            <person name="Zhang W."/>
            <person name="Slipinski A."/>
            <person name="Escalona H.E."/>
            <person name="Waterhouse R.M."/>
            <person name="Zwick A."/>
            <person name="Pang H."/>
        </authorList>
    </citation>
    <scope>NUCLEOTIDE SEQUENCE [LARGE SCALE GENOMIC DNA]</scope>
    <source>
        <strain evidence="15">SYSU2018</strain>
    </source>
</reference>
<feature type="region of interest" description="Disordered" evidence="14">
    <location>
        <begin position="810"/>
        <end position="845"/>
    </location>
</feature>
<feature type="region of interest" description="Disordered" evidence="14">
    <location>
        <begin position="758"/>
        <end position="792"/>
    </location>
</feature>
<evidence type="ECO:0000313" key="16">
    <source>
        <dbReference type="Proteomes" id="UP001516400"/>
    </source>
</evidence>
<dbReference type="InterPro" id="IPR036723">
    <property type="entry name" value="Alpha-catenin/vinculin-like_sf"/>
</dbReference>
<dbReference type="GO" id="GO:0007155">
    <property type="term" value="P:cell adhesion"/>
    <property type="evidence" value="ECO:0007669"/>
    <property type="project" value="UniProtKB-KW"/>
</dbReference>